<dbReference type="Proteomes" id="UP001056120">
    <property type="component" value="Linkage Group LG01"/>
</dbReference>
<reference evidence="1 2" key="2">
    <citation type="journal article" date="2022" name="Mol. Ecol. Resour.">
        <title>The genomes of chicory, endive, great burdock and yacon provide insights into Asteraceae paleo-polyploidization history and plant inulin production.</title>
        <authorList>
            <person name="Fan W."/>
            <person name="Wang S."/>
            <person name="Wang H."/>
            <person name="Wang A."/>
            <person name="Jiang F."/>
            <person name="Liu H."/>
            <person name="Zhao H."/>
            <person name="Xu D."/>
            <person name="Zhang Y."/>
        </authorList>
    </citation>
    <scope>NUCLEOTIDE SEQUENCE [LARGE SCALE GENOMIC DNA]</scope>
    <source>
        <strain evidence="2">cv. Yunnan</strain>
        <tissue evidence="1">Leaves</tissue>
    </source>
</reference>
<reference evidence="2" key="1">
    <citation type="journal article" date="2022" name="Mol. Ecol. Resour.">
        <title>The genomes of chicory, endive, great burdock and yacon provide insights into Asteraceae palaeo-polyploidization history and plant inulin production.</title>
        <authorList>
            <person name="Fan W."/>
            <person name="Wang S."/>
            <person name="Wang H."/>
            <person name="Wang A."/>
            <person name="Jiang F."/>
            <person name="Liu H."/>
            <person name="Zhao H."/>
            <person name="Xu D."/>
            <person name="Zhang Y."/>
        </authorList>
    </citation>
    <scope>NUCLEOTIDE SEQUENCE [LARGE SCALE GENOMIC DNA]</scope>
    <source>
        <strain evidence="2">cv. Yunnan</strain>
    </source>
</reference>
<sequence length="133" mass="14299">MASTLHHKKTLHSMLAIKLNNLTIPSSSADHDFDFVDVFGLTSSSSTNHNPNPNVFTGDPPNHPQSVPLLHCSGEDGDVIEVKTLQEDEQKGKIDYRIGPGDFEIMRVIGKGSFGSNGLSGTGRRGLANSARD</sequence>
<accession>A0ACB9KBM6</accession>
<gene>
    <name evidence="1" type="ORF">L1987_03706</name>
</gene>
<protein>
    <submittedName>
        <fullName evidence="1">Uncharacterized protein</fullName>
    </submittedName>
</protein>
<name>A0ACB9KBM6_9ASTR</name>
<evidence type="ECO:0000313" key="2">
    <source>
        <dbReference type="Proteomes" id="UP001056120"/>
    </source>
</evidence>
<evidence type="ECO:0000313" key="1">
    <source>
        <dbReference type="EMBL" id="KAI3829580.1"/>
    </source>
</evidence>
<proteinExistence type="predicted"/>
<comment type="caution">
    <text evidence="1">The sequence shown here is derived from an EMBL/GenBank/DDBJ whole genome shotgun (WGS) entry which is preliminary data.</text>
</comment>
<dbReference type="EMBL" id="CM042018">
    <property type="protein sequence ID" value="KAI3829580.1"/>
    <property type="molecule type" value="Genomic_DNA"/>
</dbReference>
<keyword evidence="2" id="KW-1185">Reference proteome</keyword>
<organism evidence="1 2">
    <name type="scientific">Smallanthus sonchifolius</name>
    <dbReference type="NCBI Taxonomy" id="185202"/>
    <lineage>
        <taxon>Eukaryota</taxon>
        <taxon>Viridiplantae</taxon>
        <taxon>Streptophyta</taxon>
        <taxon>Embryophyta</taxon>
        <taxon>Tracheophyta</taxon>
        <taxon>Spermatophyta</taxon>
        <taxon>Magnoliopsida</taxon>
        <taxon>eudicotyledons</taxon>
        <taxon>Gunneridae</taxon>
        <taxon>Pentapetalae</taxon>
        <taxon>asterids</taxon>
        <taxon>campanulids</taxon>
        <taxon>Asterales</taxon>
        <taxon>Asteraceae</taxon>
        <taxon>Asteroideae</taxon>
        <taxon>Heliantheae alliance</taxon>
        <taxon>Millerieae</taxon>
        <taxon>Smallanthus</taxon>
    </lineage>
</organism>